<evidence type="ECO:0000313" key="1">
    <source>
        <dbReference type="EMBL" id="RUP52131.1"/>
    </source>
</evidence>
<dbReference type="EMBL" id="RBNI01000174">
    <property type="protein sequence ID" value="RUP52131.1"/>
    <property type="molecule type" value="Genomic_DNA"/>
</dbReference>
<organism evidence="1 2">
    <name type="scientific">Jimgerdemannia flammicorona</name>
    <dbReference type="NCBI Taxonomy" id="994334"/>
    <lineage>
        <taxon>Eukaryota</taxon>
        <taxon>Fungi</taxon>
        <taxon>Fungi incertae sedis</taxon>
        <taxon>Mucoromycota</taxon>
        <taxon>Mucoromycotina</taxon>
        <taxon>Endogonomycetes</taxon>
        <taxon>Endogonales</taxon>
        <taxon>Endogonaceae</taxon>
        <taxon>Jimgerdemannia</taxon>
    </lineage>
</organism>
<proteinExistence type="predicted"/>
<accession>A0A433DMU6</accession>
<evidence type="ECO:0000313" key="2">
    <source>
        <dbReference type="Proteomes" id="UP000268093"/>
    </source>
</evidence>
<dbReference type="Proteomes" id="UP000268093">
    <property type="component" value="Unassembled WGS sequence"/>
</dbReference>
<gene>
    <name evidence="1" type="ORF">BC936DRAFT_140586</name>
</gene>
<sequence length="138" mass="15361">MGTGSRWVCRRNQATKYRFYKLIKGRTRTLLNSSPPINLRLIGGLQLNGILLPPNIKYMGLGKGLLRLLGQLVPHINCEGMEVVVWGEYLASNVGMGRFTQLVASMLSFPPYIYGILIGLTLSDGCLVEKDEKCLFTI</sequence>
<name>A0A433DMU6_9FUNG</name>
<protein>
    <submittedName>
        <fullName evidence="1">Uncharacterized protein</fullName>
    </submittedName>
</protein>
<comment type="caution">
    <text evidence="1">The sequence shown here is derived from an EMBL/GenBank/DDBJ whole genome shotgun (WGS) entry which is preliminary data.</text>
</comment>
<reference evidence="1 2" key="1">
    <citation type="journal article" date="2018" name="New Phytol.">
        <title>Phylogenomics of Endogonaceae and evolution of mycorrhizas within Mucoromycota.</title>
        <authorList>
            <person name="Chang Y."/>
            <person name="Desiro A."/>
            <person name="Na H."/>
            <person name="Sandor L."/>
            <person name="Lipzen A."/>
            <person name="Clum A."/>
            <person name="Barry K."/>
            <person name="Grigoriev I.V."/>
            <person name="Martin F.M."/>
            <person name="Stajich J.E."/>
            <person name="Smith M.E."/>
            <person name="Bonito G."/>
            <person name="Spatafora J.W."/>
        </authorList>
    </citation>
    <scope>NUCLEOTIDE SEQUENCE [LARGE SCALE GENOMIC DNA]</scope>
    <source>
        <strain evidence="1 2">GMNB39</strain>
    </source>
</reference>
<keyword evidence="2" id="KW-1185">Reference proteome</keyword>